<dbReference type="RefSeq" id="WP_253768773.1">
    <property type="nucleotide sequence ID" value="NZ_JAMTCK010000003.1"/>
</dbReference>
<evidence type="ECO:0000313" key="1">
    <source>
        <dbReference type="EMBL" id="MCP2164745.1"/>
    </source>
</evidence>
<evidence type="ECO:0000313" key="2">
    <source>
        <dbReference type="Proteomes" id="UP001206128"/>
    </source>
</evidence>
<dbReference type="EMBL" id="JAMTCK010000003">
    <property type="protein sequence ID" value="MCP2164745.1"/>
    <property type="molecule type" value="Genomic_DNA"/>
</dbReference>
<protein>
    <submittedName>
        <fullName evidence="1">Uncharacterized protein</fullName>
    </submittedName>
</protein>
<proteinExistence type="predicted"/>
<gene>
    <name evidence="1" type="ORF">LX83_001585</name>
</gene>
<dbReference type="Proteomes" id="UP001206128">
    <property type="component" value="Unassembled WGS sequence"/>
</dbReference>
<name>A0AAE3GC79_9PSEU</name>
<reference evidence="1" key="1">
    <citation type="submission" date="2022-06" db="EMBL/GenBank/DDBJ databases">
        <title>Genomic Encyclopedia of Archaeal and Bacterial Type Strains, Phase II (KMG-II): from individual species to whole genera.</title>
        <authorList>
            <person name="Goeker M."/>
        </authorList>
    </citation>
    <scope>NUCLEOTIDE SEQUENCE</scope>
    <source>
        <strain evidence="1">DSM 43935</strain>
    </source>
</reference>
<sequence length="84" mass="8768">MSSIGEVLALVLGVAEQAPVERAAGLAEVVDQRWRLLRDRLSASGDDVVCTALAELAAAAEQVRACGAALRGAVESCRAYAGRW</sequence>
<keyword evidence="2" id="KW-1185">Reference proteome</keyword>
<accession>A0AAE3GC79</accession>
<organism evidence="1 2">
    <name type="scientific">Goodfellowiella coeruleoviolacea</name>
    <dbReference type="NCBI Taxonomy" id="334858"/>
    <lineage>
        <taxon>Bacteria</taxon>
        <taxon>Bacillati</taxon>
        <taxon>Actinomycetota</taxon>
        <taxon>Actinomycetes</taxon>
        <taxon>Pseudonocardiales</taxon>
        <taxon>Pseudonocardiaceae</taxon>
        <taxon>Goodfellowiella</taxon>
    </lineage>
</organism>
<dbReference type="AlphaFoldDB" id="A0AAE3GC79"/>
<comment type="caution">
    <text evidence="1">The sequence shown here is derived from an EMBL/GenBank/DDBJ whole genome shotgun (WGS) entry which is preliminary data.</text>
</comment>